<accession>A0A2P4XAM4</accession>
<reference evidence="1 2" key="1">
    <citation type="journal article" date="2017" name="Genome Biol. Evol.">
        <title>Phytophthora megakarya and P. palmivora, closely related causal agents of cacao black pod rot, underwent increases in genome sizes and gene numbers by different mechanisms.</title>
        <authorList>
            <person name="Ali S.S."/>
            <person name="Shao J."/>
            <person name="Lary D.J."/>
            <person name="Kronmiller B."/>
            <person name="Shen D."/>
            <person name="Strem M.D."/>
            <person name="Amoako-Attah I."/>
            <person name="Akrofi A.Y."/>
            <person name="Begoude B.A."/>
            <person name="Ten Hoopen G.M."/>
            <person name="Coulibaly K."/>
            <person name="Kebe B.I."/>
            <person name="Melnick R.L."/>
            <person name="Guiltinan M.J."/>
            <person name="Tyler B.M."/>
            <person name="Meinhardt L.W."/>
            <person name="Bailey B.A."/>
        </authorList>
    </citation>
    <scope>NUCLEOTIDE SEQUENCE [LARGE SCALE GENOMIC DNA]</scope>
    <source>
        <strain evidence="2">sbr112.9</strain>
    </source>
</reference>
<dbReference type="PANTHER" id="PTHR33129:SF1">
    <property type="entry name" value="ATP-BINDING PROTEIN"/>
    <property type="match status" value="1"/>
</dbReference>
<dbReference type="InterPro" id="IPR052980">
    <property type="entry name" value="Crinkler_effector"/>
</dbReference>
<gene>
    <name evidence="1" type="ORF">PHPALM_28224</name>
</gene>
<dbReference type="EMBL" id="NCKW01015532">
    <property type="protein sequence ID" value="POM62600.1"/>
    <property type="molecule type" value="Genomic_DNA"/>
</dbReference>
<proteinExistence type="predicted"/>
<dbReference type="OrthoDB" id="104224at2759"/>
<dbReference type="PANTHER" id="PTHR33129">
    <property type="entry name" value="PROTEIN KINASE DOMAIN-CONTAINING PROTEIN-RELATED"/>
    <property type="match status" value="1"/>
</dbReference>
<organism evidence="1 2">
    <name type="scientific">Phytophthora palmivora</name>
    <dbReference type="NCBI Taxonomy" id="4796"/>
    <lineage>
        <taxon>Eukaryota</taxon>
        <taxon>Sar</taxon>
        <taxon>Stramenopiles</taxon>
        <taxon>Oomycota</taxon>
        <taxon>Peronosporomycetes</taxon>
        <taxon>Peronosporales</taxon>
        <taxon>Peronosporaceae</taxon>
        <taxon>Phytophthora</taxon>
    </lineage>
</organism>
<evidence type="ECO:0000313" key="2">
    <source>
        <dbReference type="Proteomes" id="UP000237271"/>
    </source>
</evidence>
<dbReference type="AlphaFoldDB" id="A0A2P4XAM4"/>
<comment type="caution">
    <text evidence="1">The sequence shown here is derived from an EMBL/GenBank/DDBJ whole genome shotgun (WGS) entry which is preliminary data.</text>
</comment>
<keyword evidence="2" id="KW-1185">Reference proteome</keyword>
<evidence type="ECO:0000313" key="1">
    <source>
        <dbReference type="EMBL" id="POM62600.1"/>
    </source>
</evidence>
<dbReference type="Proteomes" id="UP000237271">
    <property type="component" value="Unassembled WGS sequence"/>
</dbReference>
<sequence>MNPTQYLKNDKHFGTDFQPDEFMLVVVPMLHKPQDSQLVMDISILTSTYSTLNPPPLVAFWKALQAASTEIKADNSFLAIRRWALVSTYNTPHVVIFGNPGIGKTFFAYVILLYLARAGATNKGSRTRILFSHDTVVQGSQQNFVRILNQTTTYYTIVDAAKPVYYPAKTILLTLPRRPILWEFNKLIVGLVWSKQEILKCRELMYLEIPVAIVEDCFRRWGGIARYVLRYGQHDYQQVWLEGAIDGVDLDWQTRECGMEDATDAEELYRLLHFRVSKSFEKKYFVFASEYVQQEVYKRLYKRDKQKVMKFLYILWNWRSCIDNSEAHDDDEYLRERYWDDGESEGDVDTMDVDDVVMEDSTAATRDLGDGVMSIQLPERPLVVFNNDNEILVADTTIYLRPASKNYNSVDAIINLMSCFSTAIILHASTRQIYNFQYQMYRNSKGKNMTLPNYVNVPKIQQFAMEVNSVAGN</sequence>
<protein>
    <submittedName>
        <fullName evidence="1">Crinkler (CRN) family protein</fullName>
    </submittedName>
</protein>
<name>A0A2P4XAM4_9STRA</name>